<dbReference type="GO" id="GO:0005634">
    <property type="term" value="C:nucleus"/>
    <property type="evidence" value="ECO:0007669"/>
    <property type="project" value="TreeGrafter"/>
</dbReference>
<proteinExistence type="predicted"/>
<dbReference type="InterPro" id="IPR012336">
    <property type="entry name" value="Thioredoxin-like_fold"/>
</dbReference>
<comment type="caution">
    <text evidence="3">The sequence shown here is derived from an EMBL/GenBank/DDBJ whole genome shotgun (WGS) entry which is preliminary data.</text>
</comment>
<dbReference type="Gene3D" id="3.40.30.10">
    <property type="entry name" value="Glutaredoxin"/>
    <property type="match status" value="1"/>
</dbReference>
<dbReference type="GO" id="GO:0031397">
    <property type="term" value="P:negative regulation of protein ubiquitination"/>
    <property type="evidence" value="ECO:0007669"/>
    <property type="project" value="TreeGrafter"/>
</dbReference>
<keyword evidence="4" id="KW-1185">Reference proteome</keyword>
<evidence type="ECO:0000259" key="2">
    <source>
        <dbReference type="Pfam" id="PF13905"/>
    </source>
</evidence>
<feature type="region of interest" description="Disordered" evidence="1">
    <location>
        <begin position="484"/>
        <end position="512"/>
    </location>
</feature>
<evidence type="ECO:0000313" key="3">
    <source>
        <dbReference type="EMBL" id="TFJ87145.1"/>
    </source>
</evidence>
<dbReference type="Pfam" id="PF13905">
    <property type="entry name" value="Thioredoxin_8"/>
    <property type="match status" value="1"/>
</dbReference>
<dbReference type="OrthoDB" id="2684236at2759"/>
<dbReference type="SUPFAM" id="SSF52833">
    <property type="entry name" value="Thioredoxin-like"/>
    <property type="match status" value="1"/>
</dbReference>
<dbReference type="PANTHER" id="PTHR46472:SF1">
    <property type="entry name" value="NUCLEOREDOXIN"/>
    <property type="match status" value="1"/>
</dbReference>
<dbReference type="EMBL" id="SDOX01000006">
    <property type="protein sequence ID" value="TFJ87145.1"/>
    <property type="molecule type" value="Genomic_DNA"/>
</dbReference>
<dbReference type="Proteomes" id="UP000355283">
    <property type="component" value="Unassembled WGS sequence"/>
</dbReference>
<dbReference type="GO" id="GO:0030178">
    <property type="term" value="P:negative regulation of Wnt signaling pathway"/>
    <property type="evidence" value="ECO:0007669"/>
    <property type="project" value="TreeGrafter"/>
</dbReference>
<reference evidence="3 4" key="1">
    <citation type="submission" date="2019-01" db="EMBL/GenBank/DDBJ databases">
        <title>Nuclear Genome Assembly of the Microalgal Biofuel strain Nannochloropsis salina CCMP1776.</title>
        <authorList>
            <person name="Hovde B."/>
        </authorList>
    </citation>
    <scope>NUCLEOTIDE SEQUENCE [LARGE SCALE GENOMIC DNA]</scope>
    <source>
        <strain evidence="3 4">CCMP1776</strain>
    </source>
</reference>
<protein>
    <recommendedName>
        <fullName evidence="2">Thioredoxin-like fold domain-containing protein</fullName>
    </recommendedName>
</protein>
<organism evidence="3 4">
    <name type="scientific">Nannochloropsis salina CCMP1776</name>
    <dbReference type="NCBI Taxonomy" id="1027361"/>
    <lineage>
        <taxon>Eukaryota</taxon>
        <taxon>Sar</taxon>
        <taxon>Stramenopiles</taxon>
        <taxon>Ochrophyta</taxon>
        <taxon>Eustigmatophyceae</taxon>
        <taxon>Eustigmatales</taxon>
        <taxon>Monodopsidaceae</taxon>
        <taxon>Microchloropsis</taxon>
        <taxon>Microchloropsis salina</taxon>
    </lineage>
</organism>
<dbReference type="InterPro" id="IPR036249">
    <property type="entry name" value="Thioredoxin-like_sf"/>
</dbReference>
<dbReference type="AlphaFoldDB" id="A0A4D9DCB9"/>
<dbReference type="GO" id="GO:0004791">
    <property type="term" value="F:thioredoxin-disulfide reductase (NADPH) activity"/>
    <property type="evidence" value="ECO:0007669"/>
    <property type="project" value="TreeGrafter"/>
</dbReference>
<evidence type="ECO:0000313" key="4">
    <source>
        <dbReference type="Proteomes" id="UP000355283"/>
    </source>
</evidence>
<feature type="domain" description="Thioredoxin-like fold" evidence="2">
    <location>
        <begin position="359"/>
        <end position="465"/>
    </location>
</feature>
<accession>A0A4D9DCB9</accession>
<gene>
    <name evidence="3" type="ORF">NSK_001478</name>
</gene>
<name>A0A4D9DCB9_9STRA</name>
<sequence length="1214" mass="134408">MAIPRSSNNEEGGQPPGREKKKEIWNMATFALMCAEPFIDNTELEMGHVAQSASLLGFLLNKMISDRRSRGRLDLFRDADLLTLGKGMRLLEPCIELSTAEIKDTSAFQDLLLKVVKGIEDMAPGETLLLPGGWDGNAGASTVVHLIERPSVDSYAFVTCNAGQGLAYHVSAPAESPKMKYKTCLRLENIASARMTSMAFWATALSQWVKARSDYHRVEVLYDVLLPWLISDSPAALEGGIPVYRTPPPRRLLLPQGLIETRNDPAADWRTPARAGSTPYKSLWEGLRYYYRRQGLSQAQLKQLSFLFRQELLIKVQADLNSLKNGEVVQPVRPYHEILNGARLVNAAQQHFGLEHLAGHYVGVFFGSKESTDSVSFARFLAETYDRVRSRTDTGASVFPDAGPFSVLYVSQDRTGSEFWSFFREAMPPTWLAIPYQETALRAEVQRLFGVTTLPTLIVIGPDGRAVTAEGRVRVLADPAGTQFPWRDPPALERPDATDMEGTSEGPQDKGAEMAAVGPTISTKEVQLIRYGCRDLGLRAVKENRAGRLGLEGLIGVREMIEFVEREVQSLSLEDDEAATGDGCLPPRLGAEVICESEKNATTLHKPYALPGFDLLKGSGMGNFAGKAAGIRRPQLANLLEVPESVSSPELAIAAMMRCEAVVRSLVERAQDGSSSSRLILQLQALHMIDATFTQVLPVPKAPDAPDAATCIWRLRLSRDTQRRALTLVYSLLLTFVTLWQAVDLPPRAAECERALVATAALALYDRILRTAAFDTQLAVTAVLEDDGGYYLSSAVTRGNKPLEHLAARLELVRPEHTVVRSQLLAYLTGTQKMNRYPLFELRQPAQVEFKKYGPSLTFLRRLLERCGYELIPRDTPESPSEMEALMEWMLGDATALANEHPEFALTRDVVALYKFLVTMESREAELMRRRVSTEENRYMSWSLSFDDEGGGRFAHSLHPTALRWEVTNFRGLDKDTADVNISGFGGRKLQWGEGAAVQSPADVARILPGLTSASEDDILHTEKLPTFGDTLSREESETLLSYLTVEYIRIPLVVSFFASRDRHTYLFNPDLQALLRAVLFEPGAWIPPSGHQPVTLVPVRRTAEQKRQNDIANMLNAKRARQGEKEGGILATTPGLFLNELKHAPKGVLGPLLAMFHSISDMAKAPVNSPEASYILYIISLAVATEAMLEMFASEAIIGLFRCTRTCKHTDTN</sequence>
<evidence type="ECO:0000256" key="1">
    <source>
        <dbReference type="SAM" id="MobiDB-lite"/>
    </source>
</evidence>
<dbReference type="PANTHER" id="PTHR46472">
    <property type="entry name" value="NUCLEOREDOXIN"/>
    <property type="match status" value="1"/>
</dbReference>